<evidence type="ECO:0008006" key="4">
    <source>
        <dbReference type="Google" id="ProtNLM"/>
    </source>
</evidence>
<evidence type="ECO:0000313" key="2">
    <source>
        <dbReference type="EMBL" id="SHF62346.1"/>
    </source>
</evidence>
<feature type="chain" id="PRO_5012160528" description="Esterase-like activity of phytase" evidence="1">
    <location>
        <begin position="21"/>
        <end position="540"/>
    </location>
</feature>
<organism evidence="2 3">
    <name type="scientific">Kaistia soli DSM 19436</name>
    <dbReference type="NCBI Taxonomy" id="1122133"/>
    <lineage>
        <taxon>Bacteria</taxon>
        <taxon>Pseudomonadati</taxon>
        <taxon>Pseudomonadota</taxon>
        <taxon>Alphaproteobacteria</taxon>
        <taxon>Hyphomicrobiales</taxon>
        <taxon>Kaistiaceae</taxon>
        <taxon>Kaistia</taxon>
    </lineage>
</organism>
<evidence type="ECO:0000256" key="1">
    <source>
        <dbReference type="SAM" id="SignalP"/>
    </source>
</evidence>
<keyword evidence="1" id="KW-0732">Signal</keyword>
<dbReference type="Proteomes" id="UP000184485">
    <property type="component" value="Unassembled WGS sequence"/>
</dbReference>
<accession>A0A1M5D5T0</accession>
<keyword evidence="3" id="KW-1185">Reference proteome</keyword>
<name>A0A1M5D5T0_9HYPH</name>
<dbReference type="OrthoDB" id="9801383at2"/>
<evidence type="ECO:0000313" key="3">
    <source>
        <dbReference type="Proteomes" id="UP000184485"/>
    </source>
</evidence>
<dbReference type="RefSeq" id="WP_073053247.1">
    <property type="nucleotide sequence ID" value="NZ_FQUP01000002.1"/>
</dbReference>
<dbReference type="InterPro" id="IPR008557">
    <property type="entry name" value="PhoX"/>
</dbReference>
<proteinExistence type="predicted"/>
<gene>
    <name evidence="2" type="ORF">SAMN02745157_2572</name>
</gene>
<dbReference type="AlphaFoldDB" id="A0A1M5D5T0"/>
<dbReference type="EMBL" id="FQUP01000002">
    <property type="protein sequence ID" value="SHF62346.1"/>
    <property type="molecule type" value="Genomic_DNA"/>
</dbReference>
<sequence length="540" mass="57513">MKRILLTSSALLALSLPALADPVKLPSAVVKPAEDVLAPGLAEVPVAEGAFKLENPSKDLGYYGYGKDGPLAPAKGAVQSPGHNVEATKTEPDKNTYLVMSGATGPAKGVKYGTHFLFQGHENGPKDAEGVIHGGLTRINLDAAKAHRVTLMASTDVDGKALPLIDGSAWDPFAKMLLLTSEEGKDGGVWIATADFPSKVTDISAFTGRASYEGVEVDSDGNLWLVEDEGGKGGSKTKNAKQPNSFVYRFVPADKSDLTKGGKLQALQVLDAYNNPIVFHDGQTDQDILAPEQKLIYAYGNELPTRWITLKETAAGATETFDANELAKQAKATPMKRPENGQFRPGTGFEEFYFTATGDTNAKTEAGAEFGGFGGVFRVTQASPSAEKGRLAIIWRGDVTHTGFDNLSFLNDTQLMVVEDGGDKLHGQRNAVDSGYIADVTADYAKASTPDPIRFLSQTRDDMATIDASIGNADNGFQNDGDNEITGIHVSNGDPTVEGLIGTAVPTPFENGWRVFYTRQHGRNITFEIVEAAAKAKPAK</sequence>
<protein>
    <recommendedName>
        <fullName evidence="4">Esterase-like activity of phytase</fullName>
    </recommendedName>
</protein>
<reference evidence="2 3" key="1">
    <citation type="submission" date="2016-11" db="EMBL/GenBank/DDBJ databases">
        <authorList>
            <person name="Jaros S."/>
            <person name="Januszkiewicz K."/>
            <person name="Wedrychowicz H."/>
        </authorList>
    </citation>
    <scope>NUCLEOTIDE SEQUENCE [LARGE SCALE GENOMIC DNA]</scope>
    <source>
        <strain evidence="2 3">DSM 19436</strain>
    </source>
</reference>
<feature type="signal peptide" evidence="1">
    <location>
        <begin position="1"/>
        <end position="20"/>
    </location>
</feature>
<dbReference type="Pfam" id="PF05787">
    <property type="entry name" value="PhoX"/>
    <property type="match status" value="1"/>
</dbReference>
<dbReference type="STRING" id="1122133.SAMN02745157_2572"/>